<evidence type="ECO:0008006" key="3">
    <source>
        <dbReference type="Google" id="ProtNLM"/>
    </source>
</evidence>
<dbReference type="EMBL" id="BMCJ01000003">
    <property type="protein sequence ID" value="GGC89066.1"/>
    <property type="molecule type" value="Genomic_DNA"/>
</dbReference>
<evidence type="ECO:0000313" key="1">
    <source>
        <dbReference type="EMBL" id="GGC89066.1"/>
    </source>
</evidence>
<dbReference type="RefSeq" id="WP_166761370.1">
    <property type="nucleotide sequence ID" value="NZ_BMCJ01000003.1"/>
</dbReference>
<sequence length="55" mass="6872">MNKEEKKKALLKRYREGPKDTNFKTRSWEETAKIVRERNRAKRTRRKIIDKLRNR</sequence>
<reference evidence="2" key="1">
    <citation type="journal article" date="2019" name="Int. J. Syst. Evol. Microbiol.">
        <title>The Global Catalogue of Microorganisms (GCM) 10K type strain sequencing project: providing services to taxonomists for standard genome sequencing and annotation.</title>
        <authorList>
            <consortium name="The Broad Institute Genomics Platform"/>
            <consortium name="The Broad Institute Genome Sequencing Center for Infectious Disease"/>
            <person name="Wu L."/>
            <person name="Ma J."/>
        </authorList>
    </citation>
    <scope>NUCLEOTIDE SEQUENCE [LARGE SCALE GENOMIC DNA]</scope>
    <source>
        <strain evidence="2">CCM 7282</strain>
    </source>
</reference>
<protein>
    <recommendedName>
        <fullName evidence="3">Transcriptional regulator</fullName>
    </recommendedName>
</protein>
<keyword evidence="2" id="KW-1185">Reference proteome</keyword>
<gene>
    <name evidence="1" type="ORF">GCM10007216_19810</name>
</gene>
<proteinExistence type="predicted"/>
<organism evidence="1 2">
    <name type="scientific">Thalassobacillus devorans</name>
    <dbReference type="NCBI Taxonomy" id="279813"/>
    <lineage>
        <taxon>Bacteria</taxon>
        <taxon>Bacillati</taxon>
        <taxon>Bacillota</taxon>
        <taxon>Bacilli</taxon>
        <taxon>Bacillales</taxon>
        <taxon>Bacillaceae</taxon>
        <taxon>Thalassobacillus</taxon>
    </lineage>
</organism>
<dbReference type="Proteomes" id="UP000619534">
    <property type="component" value="Unassembled WGS sequence"/>
</dbReference>
<name>A0ABQ1P1B0_9BACI</name>
<accession>A0ABQ1P1B0</accession>
<evidence type="ECO:0000313" key="2">
    <source>
        <dbReference type="Proteomes" id="UP000619534"/>
    </source>
</evidence>
<comment type="caution">
    <text evidence="1">The sequence shown here is derived from an EMBL/GenBank/DDBJ whole genome shotgun (WGS) entry which is preliminary data.</text>
</comment>